<evidence type="ECO:0000256" key="12">
    <source>
        <dbReference type="ARBA" id="ARBA00023055"/>
    </source>
</evidence>
<keyword evidence="10 16" id="KW-0492">Microsome</keyword>
<protein>
    <recommendedName>
        <fullName evidence="4 16">Phosphatidylinositol transfer protein SFH5</fullName>
        <shortName evidence="16">PITP SFH5</shortName>
    </recommendedName>
</protein>
<feature type="region of interest" description="Disordered" evidence="17">
    <location>
        <begin position="357"/>
        <end position="384"/>
    </location>
</feature>
<evidence type="ECO:0000256" key="16">
    <source>
        <dbReference type="RuleBase" id="RU367059"/>
    </source>
</evidence>
<keyword evidence="8" id="KW-0479">Metal-binding</keyword>
<feature type="compositionally biased region" description="Basic and acidic residues" evidence="17">
    <location>
        <begin position="1"/>
        <end position="12"/>
    </location>
</feature>
<dbReference type="OrthoDB" id="75724at2759"/>
<feature type="region of interest" description="Disordered" evidence="17">
    <location>
        <begin position="1"/>
        <end position="110"/>
    </location>
</feature>
<evidence type="ECO:0000256" key="4">
    <source>
        <dbReference type="ARBA" id="ARBA00018320"/>
    </source>
</evidence>
<evidence type="ECO:0000256" key="6">
    <source>
        <dbReference type="ARBA" id="ARBA00022490"/>
    </source>
</evidence>
<keyword evidence="20" id="KW-1185">Reference proteome</keyword>
<evidence type="ECO:0000259" key="18">
    <source>
        <dbReference type="PROSITE" id="PS50191"/>
    </source>
</evidence>
<dbReference type="RefSeq" id="XP_040775060.1">
    <property type="nucleotide sequence ID" value="XM_040923446.1"/>
</dbReference>
<keyword evidence="13 16" id="KW-0472">Membrane</keyword>
<evidence type="ECO:0000256" key="8">
    <source>
        <dbReference type="ARBA" id="ARBA00022723"/>
    </source>
</evidence>
<dbReference type="Pfam" id="PF00650">
    <property type="entry name" value="CRAL_TRIO"/>
    <property type="match status" value="1"/>
</dbReference>
<feature type="compositionally biased region" description="Basic and acidic residues" evidence="17">
    <location>
        <begin position="369"/>
        <end position="384"/>
    </location>
</feature>
<comment type="catalytic activity">
    <reaction evidence="14">
        <text>a 1,2-diacyl-sn-glycero-3-phospho-(1D-myo-inositol)(in) = a 1,2-diacyl-sn-glycero-3-phospho-(1D-myo-inositol)(out)</text>
        <dbReference type="Rhea" id="RHEA:38691"/>
        <dbReference type="ChEBI" id="CHEBI:57880"/>
    </reaction>
    <physiologicalReaction direction="left-to-right" evidence="14">
        <dbReference type="Rhea" id="RHEA:38692"/>
    </physiologicalReaction>
</comment>
<dbReference type="GO" id="GO:0032541">
    <property type="term" value="C:cortical endoplasmic reticulum"/>
    <property type="evidence" value="ECO:0007669"/>
    <property type="project" value="TreeGrafter"/>
</dbReference>
<dbReference type="GO" id="GO:0005789">
    <property type="term" value="C:endoplasmic reticulum membrane"/>
    <property type="evidence" value="ECO:0007669"/>
    <property type="project" value="UniProtKB-SubCell"/>
</dbReference>
<evidence type="ECO:0000313" key="19">
    <source>
        <dbReference type="EMBL" id="KAF3764099.1"/>
    </source>
</evidence>
<keyword evidence="12 16" id="KW-0445">Lipid transport</keyword>
<evidence type="ECO:0000256" key="2">
    <source>
        <dbReference type="ARBA" id="ARBA00004406"/>
    </source>
</evidence>
<evidence type="ECO:0000256" key="11">
    <source>
        <dbReference type="ARBA" id="ARBA00023004"/>
    </source>
</evidence>
<proteinExistence type="inferred from homology"/>
<evidence type="ECO:0000256" key="1">
    <source>
        <dbReference type="ARBA" id="ARBA00001970"/>
    </source>
</evidence>
<dbReference type="GO" id="GO:0043001">
    <property type="term" value="P:Golgi to plasma membrane protein transport"/>
    <property type="evidence" value="ECO:0007669"/>
    <property type="project" value="TreeGrafter"/>
</dbReference>
<reference evidence="19" key="1">
    <citation type="journal article" date="2020" name="Phytopathology">
        <title>Genome sequence of the chestnut blight fungus Cryphonectria parasitica EP155: A fundamental resource for an archetypical invasive plant pathogen.</title>
        <authorList>
            <person name="Crouch J.A."/>
            <person name="Dawe A."/>
            <person name="Aerts A."/>
            <person name="Barry K."/>
            <person name="Churchill A.C.L."/>
            <person name="Grimwood J."/>
            <person name="Hillman B."/>
            <person name="Milgroom M.G."/>
            <person name="Pangilinan J."/>
            <person name="Smith M."/>
            <person name="Salamov A."/>
            <person name="Schmutz J."/>
            <person name="Yadav J."/>
            <person name="Grigoriev I.V."/>
            <person name="Nuss D."/>
        </authorList>
    </citation>
    <scope>NUCLEOTIDE SEQUENCE</scope>
    <source>
        <strain evidence="19">EP155</strain>
    </source>
</reference>
<comment type="caution">
    <text evidence="19">The sequence shown here is derived from an EMBL/GenBank/DDBJ whole genome shotgun (WGS) entry which is preliminary data.</text>
</comment>
<dbReference type="SUPFAM" id="SSF52087">
    <property type="entry name" value="CRAL/TRIO domain"/>
    <property type="match status" value="1"/>
</dbReference>
<evidence type="ECO:0000256" key="15">
    <source>
        <dbReference type="ARBA" id="ARBA00024180"/>
    </source>
</evidence>
<evidence type="ECO:0000256" key="13">
    <source>
        <dbReference type="ARBA" id="ARBA00023136"/>
    </source>
</evidence>
<evidence type="ECO:0000256" key="9">
    <source>
        <dbReference type="ARBA" id="ARBA00022824"/>
    </source>
</evidence>
<dbReference type="PROSITE" id="PS50191">
    <property type="entry name" value="CRAL_TRIO"/>
    <property type="match status" value="1"/>
</dbReference>
<comment type="subcellular location">
    <subcellularLocation>
        <location evidence="16">Cytoplasm</location>
    </subcellularLocation>
    <subcellularLocation>
        <location evidence="2 16">Endoplasmic reticulum membrane</location>
        <topology evidence="2 16">Peripheral membrane protein</topology>
    </subcellularLocation>
    <subcellularLocation>
        <location evidence="16">Microsome membrane</location>
        <topology evidence="16">Peripheral membrane protein</topology>
    </subcellularLocation>
</comment>
<dbReference type="InterPro" id="IPR036273">
    <property type="entry name" value="CRAL/TRIO_N_dom_sf"/>
</dbReference>
<comment type="similarity">
    <text evidence="3 16">Belongs to the SFH5 family.</text>
</comment>
<dbReference type="InterPro" id="IPR042938">
    <property type="entry name" value="Sfh5"/>
</dbReference>
<feature type="domain" description="CRAL-TRIO" evidence="18">
    <location>
        <begin position="230"/>
        <end position="368"/>
    </location>
</feature>
<dbReference type="GO" id="GO:0005829">
    <property type="term" value="C:cytosol"/>
    <property type="evidence" value="ECO:0007669"/>
    <property type="project" value="TreeGrafter"/>
</dbReference>
<dbReference type="InterPro" id="IPR011074">
    <property type="entry name" value="CRAL/TRIO_N_dom"/>
</dbReference>
<evidence type="ECO:0000256" key="14">
    <source>
        <dbReference type="ARBA" id="ARBA00024146"/>
    </source>
</evidence>
<dbReference type="GO" id="GO:0017157">
    <property type="term" value="P:regulation of exocytosis"/>
    <property type="evidence" value="ECO:0007669"/>
    <property type="project" value="TreeGrafter"/>
</dbReference>
<dbReference type="CDD" id="cd00170">
    <property type="entry name" value="SEC14"/>
    <property type="match status" value="1"/>
</dbReference>
<dbReference type="AlphaFoldDB" id="A0A9P4Y058"/>
<dbReference type="Gene3D" id="3.40.525.10">
    <property type="entry name" value="CRAL-TRIO lipid binding domain"/>
    <property type="match status" value="1"/>
</dbReference>
<dbReference type="InterPro" id="IPR001251">
    <property type="entry name" value="CRAL-TRIO_dom"/>
</dbReference>
<accession>A0A9P4Y058</accession>
<dbReference type="SUPFAM" id="SSF46938">
    <property type="entry name" value="CRAL/TRIO N-terminal domain"/>
    <property type="match status" value="1"/>
</dbReference>
<keyword evidence="6 16" id="KW-0963">Cytoplasm</keyword>
<keyword evidence="5 16" id="KW-0813">Transport</keyword>
<dbReference type="PANTHER" id="PTHR47669">
    <property type="entry name" value="PHOSPHATIDYLINOSITOL TRANSFER PROTEIN SFH5"/>
    <property type="match status" value="1"/>
</dbReference>
<keyword evidence="9 16" id="KW-0256">Endoplasmic reticulum</keyword>
<sequence length="384" mass="41408">MADVKSSEDHPTTTDAPAVEGQQAGEGSLPSEPTADQATSAPQPLTDTASTTATKPEASPSEPAEKSSPIDSTTAPQSEKPLAGEADKAAEPSSQDAAGEEKATHKTPLDQFDAKLPAILKDIGHDEMWGVKLVSPASSHIPTGIVLQKFLNANDGDLTKAIEQFQGALKFRKEKKPLELLTKTFSANKFADLGAVTVYPVKDSSIPEVFTWNLYGNVKGKMDEVFVPLEEFMDYRIALQELGIQQLHLSSATEPITAVDDPYKIIQVHDYKSISFLRQNPNVKAASTEVIKQFALAYPELLKEKFFVNVPAIMGWMYAVIKVFIAEKTAKKFHPMANGANLAAEFKAGGLDEKSLPKEYGGEGGSGDGKMKDIPGLVDELKFA</sequence>
<keyword evidence="11" id="KW-0408">Iron</keyword>
<dbReference type="Pfam" id="PF03765">
    <property type="entry name" value="CRAL_TRIO_N"/>
    <property type="match status" value="1"/>
</dbReference>
<feature type="compositionally biased region" description="Polar residues" evidence="17">
    <location>
        <begin position="34"/>
        <end position="54"/>
    </location>
</feature>
<dbReference type="GO" id="GO:0005886">
    <property type="term" value="C:plasma membrane"/>
    <property type="evidence" value="ECO:0007669"/>
    <property type="project" value="TreeGrafter"/>
</dbReference>
<comment type="cofactor">
    <cofactor evidence="1">
        <name>heme b</name>
        <dbReference type="ChEBI" id="CHEBI:60344"/>
    </cofactor>
</comment>
<dbReference type="InterPro" id="IPR036865">
    <property type="entry name" value="CRAL-TRIO_dom_sf"/>
</dbReference>
<name>A0A9P4Y058_CRYP1</name>
<gene>
    <name evidence="19" type="ORF">M406DRAFT_356436</name>
</gene>
<evidence type="ECO:0000256" key="7">
    <source>
        <dbReference type="ARBA" id="ARBA00022617"/>
    </source>
</evidence>
<comment type="function">
    <text evidence="15">Non-classical phosphatidylinositol (PtdIns) transfer protein (PITP), which exhibits PtdIns-binding/transfer activity in the absence of detectable PtdCho-binding/transfer activity. Regulates PtdIns(4,5)P2 homeostasis at the plasma membrane. Heme-binding protein that may play a role in organic oxidant-induced stress responses.</text>
</comment>
<evidence type="ECO:0000256" key="17">
    <source>
        <dbReference type="SAM" id="MobiDB-lite"/>
    </source>
</evidence>
<dbReference type="PANTHER" id="PTHR47669:SF1">
    <property type="entry name" value="PHOSPHATIDYLINOSITOL TRANSFER PROTEIN SFH5"/>
    <property type="match status" value="1"/>
</dbReference>
<keyword evidence="7" id="KW-0349">Heme</keyword>
<dbReference type="GeneID" id="63840575"/>
<feature type="compositionally biased region" description="Low complexity" evidence="17">
    <location>
        <begin position="55"/>
        <end position="69"/>
    </location>
</feature>
<evidence type="ECO:0000313" key="20">
    <source>
        <dbReference type="Proteomes" id="UP000803844"/>
    </source>
</evidence>
<dbReference type="EMBL" id="MU032348">
    <property type="protein sequence ID" value="KAF3764099.1"/>
    <property type="molecule type" value="Genomic_DNA"/>
</dbReference>
<feature type="compositionally biased region" description="Basic and acidic residues" evidence="17">
    <location>
        <begin position="99"/>
        <end position="108"/>
    </location>
</feature>
<evidence type="ECO:0000256" key="3">
    <source>
        <dbReference type="ARBA" id="ARBA00006667"/>
    </source>
</evidence>
<dbReference type="Proteomes" id="UP000803844">
    <property type="component" value="Unassembled WGS sequence"/>
</dbReference>
<dbReference type="SMART" id="SM00516">
    <property type="entry name" value="SEC14"/>
    <property type="match status" value="1"/>
</dbReference>
<organism evidence="19 20">
    <name type="scientific">Cryphonectria parasitica (strain ATCC 38755 / EP155)</name>
    <dbReference type="NCBI Taxonomy" id="660469"/>
    <lineage>
        <taxon>Eukaryota</taxon>
        <taxon>Fungi</taxon>
        <taxon>Dikarya</taxon>
        <taxon>Ascomycota</taxon>
        <taxon>Pezizomycotina</taxon>
        <taxon>Sordariomycetes</taxon>
        <taxon>Sordariomycetidae</taxon>
        <taxon>Diaporthales</taxon>
        <taxon>Cryphonectriaceae</taxon>
        <taxon>Cryphonectria-Endothia species complex</taxon>
        <taxon>Cryphonectria</taxon>
    </lineage>
</organism>
<evidence type="ECO:0000256" key="10">
    <source>
        <dbReference type="ARBA" id="ARBA00022848"/>
    </source>
</evidence>
<dbReference type="GO" id="GO:0008526">
    <property type="term" value="F:phosphatidylinositol transfer activity"/>
    <property type="evidence" value="ECO:0007669"/>
    <property type="project" value="UniProtKB-UniRule"/>
</dbReference>
<evidence type="ECO:0000256" key="5">
    <source>
        <dbReference type="ARBA" id="ARBA00022448"/>
    </source>
</evidence>
<dbReference type="GO" id="GO:0046872">
    <property type="term" value="F:metal ion binding"/>
    <property type="evidence" value="ECO:0007669"/>
    <property type="project" value="UniProtKB-KW"/>
</dbReference>